<evidence type="ECO:0000256" key="7">
    <source>
        <dbReference type="SAM" id="MobiDB-lite"/>
    </source>
</evidence>
<dbReference type="PANTHER" id="PTHR18947:SF30">
    <property type="entry name" value="GIRDIN"/>
    <property type="match status" value="1"/>
</dbReference>
<accession>A0A3B4ER27</accession>
<feature type="coiled-coil region" evidence="6">
    <location>
        <begin position="1101"/>
        <end position="1345"/>
    </location>
</feature>
<feature type="region of interest" description="Disordered" evidence="7">
    <location>
        <begin position="967"/>
        <end position="990"/>
    </location>
</feature>
<dbReference type="GO" id="GO:0005085">
    <property type="term" value="F:guanyl-nucleotide exchange factor activity"/>
    <property type="evidence" value="ECO:0007669"/>
    <property type="project" value="UniProtKB-KW"/>
</dbReference>
<evidence type="ECO:0000256" key="5">
    <source>
        <dbReference type="ARBA" id="ARBA00061299"/>
    </source>
</evidence>
<evidence type="ECO:0000256" key="3">
    <source>
        <dbReference type="ARBA" id="ARBA00022658"/>
    </source>
</evidence>
<feature type="region of interest" description="Disordered" evidence="7">
    <location>
        <begin position="1662"/>
        <end position="1829"/>
    </location>
</feature>
<keyword evidence="3" id="KW-0344">Guanine-nucleotide releasing factor</keyword>
<dbReference type="InterPro" id="IPR043936">
    <property type="entry name" value="HOOK_N"/>
</dbReference>
<dbReference type="Pfam" id="PF19047">
    <property type="entry name" value="HOOK_N"/>
    <property type="match status" value="1"/>
</dbReference>
<dbReference type="GO" id="GO:0007165">
    <property type="term" value="P:signal transduction"/>
    <property type="evidence" value="ECO:0007669"/>
    <property type="project" value="UniProtKB-ARBA"/>
</dbReference>
<feature type="domain" description="HOOK N-terminal" evidence="8">
    <location>
        <begin position="37"/>
        <end position="162"/>
    </location>
</feature>
<dbReference type="PANTHER" id="PTHR18947">
    <property type="entry name" value="HOOK PROTEINS"/>
    <property type="match status" value="1"/>
</dbReference>
<comment type="similarity">
    <text evidence="5">Belongs to the CCDC88 family.</text>
</comment>
<dbReference type="GO" id="GO:0051959">
    <property type="term" value="F:dynein light intermediate chain binding"/>
    <property type="evidence" value="ECO:0007669"/>
    <property type="project" value="TreeGrafter"/>
</dbReference>
<evidence type="ECO:0000256" key="6">
    <source>
        <dbReference type="SAM" id="Coils"/>
    </source>
</evidence>
<reference evidence="9" key="1">
    <citation type="submission" date="2023-09" db="UniProtKB">
        <authorList>
            <consortium name="Ensembl"/>
        </authorList>
    </citation>
    <scope>IDENTIFICATION</scope>
</reference>
<feature type="compositionally biased region" description="Polar residues" evidence="7">
    <location>
        <begin position="1744"/>
        <end position="1781"/>
    </location>
</feature>
<feature type="coiled-coil region" evidence="6">
    <location>
        <begin position="424"/>
        <end position="533"/>
    </location>
</feature>
<evidence type="ECO:0000256" key="4">
    <source>
        <dbReference type="ARBA" id="ARBA00023054"/>
    </source>
</evidence>
<proteinExistence type="inferred from homology"/>
<feature type="compositionally biased region" description="Polar residues" evidence="7">
    <location>
        <begin position="1576"/>
        <end position="1622"/>
    </location>
</feature>
<dbReference type="SUPFAM" id="SSF116907">
    <property type="entry name" value="Hook domain"/>
    <property type="match status" value="1"/>
</dbReference>
<evidence type="ECO:0000313" key="9">
    <source>
        <dbReference type="Ensembl" id="ENSPNYP00000000450.1"/>
    </source>
</evidence>
<feature type="compositionally biased region" description="Polar residues" evidence="7">
    <location>
        <begin position="1639"/>
        <end position="1649"/>
    </location>
</feature>
<dbReference type="Ensembl" id="ENSPNYT00000000460.1">
    <property type="protein sequence ID" value="ENSPNYP00000000450.1"/>
    <property type="gene ID" value="ENSPNYG00000000345.1"/>
</dbReference>
<dbReference type="GeneTree" id="ENSGT00940000155559"/>
<evidence type="ECO:0000259" key="8">
    <source>
        <dbReference type="Pfam" id="PF19047"/>
    </source>
</evidence>
<keyword evidence="4 6" id="KW-0175">Coiled coil</keyword>
<dbReference type="Gene3D" id="1.10.418.10">
    <property type="entry name" value="Calponin-like domain"/>
    <property type="match status" value="1"/>
</dbReference>
<sequence>MENEVFTPLLEQFMLTPLVCWVKTVGHSTVTDGTKLSEYIELVDGIYLNEIMLEINPKATVQRTNKKVNNDSTLRIQNLSILIRQIKSYYQECLQQLVMMPLPNVLILGRNPLSAQGLEEMKKLLLLLLGCAVQCEKKEEYIERIQTLDFDTKAAIASHIQEVTHNQENVVDLQWLESGEIPPEDLDSLSRNLAFHLKRLVDERDTQLEVMTYCIFKRTLVFFIKLREMTEKSEQLLDTRQELENMEVELKRLQQESYQLLSDARSARAYRDELDSLREKAIRVDKLESELSRYKERLHDIEFYKARVEELKEDNQILLETKTMLEEQLDASRTRSDKLHLLEKENLQIKSKIHDLEMERDMDRKRMKELLEENLVLEMAQKQSMDESLHLGWELEQLSKTPELTEAPQKSLGEEVNELTSSRLLKLEKDNQTLLKTVEELRAAASQDTVTKLVKANQENQKLSKKLESLESELTADRESLRSAESLSTDLMKEKALLEKTLETLRENSERQMKGLEQENKHLSQTVSSLRQRCQVGAEARVKDVEKENRILHESICETTAKLNKMEFERKQLRKELEVMKEKGERAEELEIQIQKLERENESLQKKVASLGITCEKVASLEKENSELEAEGRRLKKKLDTLKNMAFQLEALEKENTQLEQENLELRRSAESLRSAGAKAAQLEAENRELESEKSQLKRSLELLKASSKKTERLEVSYQGLDTENQRLQKALENSSKKIQQLEAELQEVESENQSLQRNLEELKISSKRLEQLEQENKALELESSQLEKDKKLLEKENKRLRQQAEIRDSKLDDSNQRITTLEKENRTMGKEMIFFRDSCTRVKDLEREKKELVKQATIDKKTLVTLREELVSEKLRTQQMTNDLEKLTHELEKIGLNKERLLHDESSDDRFKLLETKLESTLKSTLEIKEEKIAALEARLQESSNLNQQLRQELKTVKKNYEALRQREEEERMVQSSPPKVGEDPQAVSKWEKESHEATRELLKVKDRLIEVERNNATLQAEKVALRSQLKQLETQNSNLQAQIVAVQRQTASLQENNTTLQTQNAKLQVENSTLSSQSASLMAQNAQLQTQQSSVEGEREGALREKEELRATYELLLRDHEKLAALHERQAAEYEALIGKHGGLKTSHKSLEQQHRDLEDKYKQLLQRKGELEELEKNLKEQQEKMALENQTHQATADQYKLLKEENDRLNSTYRQLLKDNENLQLDHKNLKSQLNSAKLDQTKLEAEFSKLKEQYQQLDITSTKLTNQCELLSQLKGNLEEENRHLLDQIQTLMLQNRTLLEQTMESKDLFHVEQRQYIDKLNELRRQKEKLEEKIMDQYKFYDPSPPRRRGNWITLKMKKLIKPKSRDRIRSLTLTPSRSEFGDSFLMFPQDSQDSSSIGSGTNSLDDTLSHMSTIKRLPFMRNRSKDKDKAKAIYRRSMSMNDLLQTMAMAGGPEAQWAGSSENLDGAEAGDANMTGSSRRSGQRMKELAFSTNAIDCATLTLPSSSHSRAKHRLQVKDRSAFAESRIDFNTGARVLSRAVNLDPVWGSLITTNAIRNLVIHASPRPAGTLNGSLSRPHSESSGEFSLSLDQEVWSSSGSSPVQQPTSSRSSHQSPLQLRRSLEPSAAAAGSAVQSQIRKTGSPGNEVLSLQQFLDEGIDPSGSQENLTVDSPRLSTSSEHGQKERTVTKGRGILRSSSGKAAAVSADRPPRSSGQPGRPSLRKAESTRVKGSAPIRASLSSQGKATSVSERLDSASSTLPRASSVISTAEGTTRRTSIHDLLSKDNRQPVSVDAPAAAASTRAGLHVEGRKSKSRSGEPQQSC</sequence>
<keyword evidence="2" id="KW-0963">Cytoplasm</keyword>
<organism evidence="9">
    <name type="scientific">Pundamilia nyererei</name>
    <dbReference type="NCBI Taxonomy" id="303518"/>
    <lineage>
        <taxon>Eukaryota</taxon>
        <taxon>Metazoa</taxon>
        <taxon>Chordata</taxon>
        <taxon>Craniata</taxon>
        <taxon>Vertebrata</taxon>
        <taxon>Euteleostomi</taxon>
        <taxon>Actinopterygii</taxon>
        <taxon>Neopterygii</taxon>
        <taxon>Teleostei</taxon>
        <taxon>Neoteleostei</taxon>
        <taxon>Acanthomorphata</taxon>
        <taxon>Ovalentaria</taxon>
        <taxon>Cichlomorphae</taxon>
        <taxon>Cichliformes</taxon>
        <taxon>Cichlidae</taxon>
        <taxon>African cichlids</taxon>
        <taxon>Pseudocrenilabrinae</taxon>
        <taxon>Haplochromini</taxon>
        <taxon>Pundamilia</taxon>
    </lineage>
</organism>
<dbReference type="InterPro" id="IPR036872">
    <property type="entry name" value="CH_dom_sf"/>
</dbReference>
<evidence type="ECO:0000256" key="1">
    <source>
        <dbReference type="ARBA" id="ARBA00004496"/>
    </source>
</evidence>
<dbReference type="FunFam" id="1.10.418.10:FF:000035">
    <property type="entry name" value="girdin isoform X1"/>
    <property type="match status" value="1"/>
</dbReference>
<comment type="subcellular location">
    <subcellularLocation>
        <location evidence="1">Cytoplasm</location>
    </subcellularLocation>
</comment>
<dbReference type="GO" id="GO:0005813">
    <property type="term" value="C:centrosome"/>
    <property type="evidence" value="ECO:0007669"/>
    <property type="project" value="TreeGrafter"/>
</dbReference>
<gene>
    <name evidence="9" type="primary">CCDC88A</name>
</gene>
<dbReference type="GO" id="GO:0008017">
    <property type="term" value="F:microtubule binding"/>
    <property type="evidence" value="ECO:0007669"/>
    <property type="project" value="TreeGrafter"/>
</dbReference>
<dbReference type="Gene3D" id="1.10.287.1490">
    <property type="match status" value="1"/>
</dbReference>
<feature type="coiled-coil region" evidence="6">
    <location>
        <begin position="226"/>
        <end position="373"/>
    </location>
</feature>
<feature type="compositionally biased region" description="Basic and acidic residues" evidence="7">
    <location>
        <begin position="1783"/>
        <end position="1793"/>
    </location>
</feature>
<feature type="compositionally biased region" description="Polar residues" evidence="7">
    <location>
        <begin position="1667"/>
        <end position="1685"/>
    </location>
</feature>
<feature type="region of interest" description="Disordered" evidence="7">
    <location>
        <begin position="1571"/>
        <end position="1649"/>
    </location>
</feature>
<protein>
    <submittedName>
        <fullName evidence="9">Coiled-coil domain containing 88A</fullName>
    </submittedName>
</protein>
<dbReference type="GO" id="GO:0031122">
    <property type="term" value="P:cytoplasmic microtubule organization"/>
    <property type="evidence" value="ECO:0007669"/>
    <property type="project" value="TreeGrafter"/>
</dbReference>
<name>A0A3B4ER27_9CICH</name>
<dbReference type="GO" id="GO:0005737">
    <property type="term" value="C:cytoplasm"/>
    <property type="evidence" value="ECO:0007669"/>
    <property type="project" value="UniProtKB-SubCell"/>
</dbReference>
<dbReference type="GO" id="GO:0030705">
    <property type="term" value="P:cytoskeleton-dependent intracellular transport"/>
    <property type="evidence" value="ECO:0007669"/>
    <property type="project" value="InterPro"/>
</dbReference>
<evidence type="ECO:0000256" key="2">
    <source>
        <dbReference type="ARBA" id="ARBA00022490"/>
    </source>
</evidence>